<dbReference type="GO" id="GO:0030182">
    <property type="term" value="P:neuron differentiation"/>
    <property type="evidence" value="ECO:0007669"/>
    <property type="project" value="TreeGrafter"/>
</dbReference>
<reference evidence="10" key="1">
    <citation type="submission" date="2025-08" db="UniProtKB">
        <authorList>
            <consortium name="RefSeq"/>
        </authorList>
    </citation>
    <scope>IDENTIFICATION</scope>
    <source>
        <strain evidence="10">Airmid</strain>
    </source>
</reference>
<dbReference type="InParanoid" id="A0A6P6XP74"/>
<dbReference type="Gene3D" id="3.40.50.12780">
    <property type="entry name" value="N-terminal domain of ligase-like"/>
    <property type="match status" value="1"/>
</dbReference>
<evidence type="ECO:0000256" key="3">
    <source>
        <dbReference type="ARBA" id="ARBA00022741"/>
    </source>
</evidence>
<dbReference type="OMA" id="PLFTYFM"/>
<dbReference type="Pfam" id="PF00501">
    <property type="entry name" value="AMP-binding"/>
    <property type="match status" value="1"/>
</dbReference>
<keyword evidence="3" id="KW-0547">Nucleotide-binding</keyword>
<dbReference type="GO" id="GO:0005524">
    <property type="term" value="F:ATP binding"/>
    <property type="evidence" value="ECO:0007669"/>
    <property type="project" value="UniProtKB-KW"/>
</dbReference>
<keyword evidence="5" id="KW-0067">ATP-binding</keyword>
<dbReference type="GO" id="GO:0005811">
    <property type="term" value="C:lipid droplet"/>
    <property type="evidence" value="ECO:0007669"/>
    <property type="project" value="TreeGrafter"/>
</dbReference>
<dbReference type="OrthoDB" id="1700726at2759"/>
<evidence type="ECO:0000313" key="10">
    <source>
        <dbReference type="RefSeq" id="XP_027194568.1"/>
    </source>
</evidence>
<gene>
    <name evidence="10" type="primary">LOC113789249</name>
</gene>
<dbReference type="AlphaFoldDB" id="A0A6P6XP74"/>
<dbReference type="GO" id="GO:0035336">
    <property type="term" value="P:long-chain fatty-acyl-CoA metabolic process"/>
    <property type="evidence" value="ECO:0007669"/>
    <property type="project" value="TreeGrafter"/>
</dbReference>
<evidence type="ECO:0000256" key="6">
    <source>
        <dbReference type="ARBA" id="ARBA00026121"/>
    </source>
</evidence>
<dbReference type="PANTHER" id="PTHR43272:SF83">
    <property type="entry name" value="ACYL-COA SYNTHETASE LONG-CHAIN, ISOFORM J"/>
    <property type="match status" value="1"/>
</dbReference>
<dbReference type="RefSeq" id="XP_027194568.1">
    <property type="nucleotide sequence ID" value="XM_027338767.1"/>
</dbReference>
<organism evidence="9 10">
    <name type="scientific">Dermatophagoides pteronyssinus</name>
    <name type="common">European house dust mite</name>
    <dbReference type="NCBI Taxonomy" id="6956"/>
    <lineage>
        <taxon>Eukaryota</taxon>
        <taxon>Metazoa</taxon>
        <taxon>Ecdysozoa</taxon>
        <taxon>Arthropoda</taxon>
        <taxon>Chelicerata</taxon>
        <taxon>Arachnida</taxon>
        <taxon>Acari</taxon>
        <taxon>Acariformes</taxon>
        <taxon>Sarcoptiformes</taxon>
        <taxon>Astigmata</taxon>
        <taxon>Psoroptidia</taxon>
        <taxon>Analgoidea</taxon>
        <taxon>Pyroglyphidae</taxon>
        <taxon>Dermatophagoidinae</taxon>
        <taxon>Dermatophagoides</taxon>
    </lineage>
</organism>
<dbReference type="InterPro" id="IPR020845">
    <property type="entry name" value="AMP-binding_CS"/>
</dbReference>
<protein>
    <recommendedName>
        <fullName evidence="6">long-chain-fatty-acid--CoA ligase</fullName>
        <ecNumber evidence="6">6.2.1.3</ecNumber>
    </recommendedName>
</protein>
<dbReference type="KEGG" id="dpte:113789249"/>
<evidence type="ECO:0000256" key="5">
    <source>
        <dbReference type="ARBA" id="ARBA00022840"/>
    </source>
</evidence>
<evidence type="ECO:0000256" key="4">
    <source>
        <dbReference type="ARBA" id="ARBA00022832"/>
    </source>
</evidence>
<dbReference type="GO" id="GO:0090433">
    <property type="term" value="F:palmitoyl-CoA ligase activity"/>
    <property type="evidence" value="ECO:0007669"/>
    <property type="project" value="TreeGrafter"/>
</dbReference>
<dbReference type="GO" id="GO:0005783">
    <property type="term" value="C:endoplasmic reticulum"/>
    <property type="evidence" value="ECO:0007669"/>
    <property type="project" value="TreeGrafter"/>
</dbReference>
<dbReference type="Proteomes" id="UP000515146">
    <property type="component" value="Unplaced"/>
</dbReference>
<keyword evidence="9" id="KW-1185">Reference proteome</keyword>
<evidence type="ECO:0000256" key="2">
    <source>
        <dbReference type="ARBA" id="ARBA00022598"/>
    </source>
</evidence>
<evidence type="ECO:0000256" key="1">
    <source>
        <dbReference type="ARBA" id="ARBA00006432"/>
    </source>
</evidence>
<evidence type="ECO:0000256" key="7">
    <source>
        <dbReference type="ARBA" id="ARBA00036813"/>
    </source>
</evidence>
<dbReference type="EC" id="6.2.1.3" evidence="6"/>
<sequence length="725" mass="81960">MMSKILMNITLFHTKLLVNTYTALTLPFYAIYQRPWQRLKLSNKIQAQLISKTPGSVVWTRKGPPGTKAVLQCSTYLEAMKFLDRSRLSVGVREILDEKISFDEEGLPITIDGKILKRIVLDDQYKWMTVGEVLDRVENIAKGLHSFGVQKGDNVVIYAETSPDWFFTSMALAKLSAVTVTLFANLGDSGVIYGINQTKAKYVITTEELKEKMLTYTDRIPNVEHIIYYPRPKNAPPLPRVEDIKIPARIKVTPFNDMTEKGAKMAPIEFKLPDPEDLVLIMYTSGTTSLPKAVMINHRMLLSSIQSITTFFEHIDVNVDEMTMASFLPLSHIYGYVFNILLFLNGTKIGFATPFTLLNSSPAHVPGQIGDLRLIKPDFFVVVPLILERFQKEIYAQLNRGGFLAAPLFTYFMEYKNRWIDRGFQTPILDKLVCQKIKEEFGGKISMIGVGGAALHTSIEKFSRAALNIHMTNGFGCTETCGGVYVKSPWDLTLGTVGVPSDMVYGKLVDWEEGGYTTQDKPNQRGEIVIGGDMVASGYFQMPEETKESFYRDENGIQWFYTGDIGEIDPNTGRLKIIDRKKDLAKLANGEYVSLGKIETGLRSSRYVENICICTEMFSNDLVALITPNRKIVKELAKSLNKNQLSHPERCQDEEIITIVHASIKETGQRAGLKSKEIPTRIHLCSEEWTPDNHLLTAAFKLKRKNVYQFYDKEIRQMFNSIASK</sequence>
<dbReference type="InterPro" id="IPR042099">
    <property type="entry name" value="ANL_N_sf"/>
</dbReference>
<evidence type="ECO:0000313" key="9">
    <source>
        <dbReference type="Proteomes" id="UP000515146"/>
    </source>
</evidence>
<feature type="domain" description="AMP-dependent synthetase/ligase" evidence="8">
    <location>
        <begin position="118"/>
        <end position="540"/>
    </location>
</feature>
<evidence type="ECO:0000259" key="8">
    <source>
        <dbReference type="Pfam" id="PF00501"/>
    </source>
</evidence>
<accession>A0A6P6XP74</accession>
<dbReference type="PROSITE" id="PS00455">
    <property type="entry name" value="AMP_BINDING"/>
    <property type="match status" value="1"/>
</dbReference>
<comment type="similarity">
    <text evidence="1">Belongs to the ATP-dependent AMP-binding enzyme family.</text>
</comment>
<keyword evidence="4" id="KW-0443">Lipid metabolism</keyword>
<dbReference type="GO" id="GO:0005886">
    <property type="term" value="C:plasma membrane"/>
    <property type="evidence" value="ECO:0007669"/>
    <property type="project" value="TreeGrafter"/>
</dbReference>
<comment type="catalytic activity">
    <reaction evidence="7">
        <text>a long-chain fatty acid + ATP + CoA = a long-chain fatty acyl-CoA + AMP + diphosphate</text>
        <dbReference type="Rhea" id="RHEA:15421"/>
        <dbReference type="ChEBI" id="CHEBI:30616"/>
        <dbReference type="ChEBI" id="CHEBI:33019"/>
        <dbReference type="ChEBI" id="CHEBI:57287"/>
        <dbReference type="ChEBI" id="CHEBI:57560"/>
        <dbReference type="ChEBI" id="CHEBI:83139"/>
        <dbReference type="ChEBI" id="CHEBI:456215"/>
        <dbReference type="EC" id="6.2.1.3"/>
    </reaction>
</comment>
<dbReference type="PANTHER" id="PTHR43272">
    <property type="entry name" value="LONG-CHAIN-FATTY-ACID--COA LIGASE"/>
    <property type="match status" value="1"/>
</dbReference>
<keyword evidence="2" id="KW-0436">Ligase</keyword>
<proteinExistence type="inferred from homology"/>
<keyword evidence="4" id="KW-0276">Fatty acid metabolism</keyword>
<dbReference type="InterPro" id="IPR000873">
    <property type="entry name" value="AMP-dep_synth/lig_dom"/>
</dbReference>
<dbReference type="SUPFAM" id="SSF56801">
    <property type="entry name" value="Acetyl-CoA synthetase-like"/>
    <property type="match status" value="1"/>
</dbReference>
<name>A0A6P6XP74_DERPT</name>